<reference evidence="1" key="1">
    <citation type="journal article" date="2020" name="Stud. Mycol.">
        <title>101 Dothideomycetes genomes: a test case for predicting lifestyles and emergence of pathogens.</title>
        <authorList>
            <person name="Haridas S."/>
            <person name="Albert R."/>
            <person name="Binder M."/>
            <person name="Bloem J."/>
            <person name="Labutti K."/>
            <person name="Salamov A."/>
            <person name="Andreopoulos B."/>
            <person name="Baker S."/>
            <person name="Barry K."/>
            <person name="Bills G."/>
            <person name="Bluhm B."/>
            <person name="Cannon C."/>
            <person name="Castanera R."/>
            <person name="Culley D."/>
            <person name="Daum C."/>
            <person name="Ezra D."/>
            <person name="Gonzalez J."/>
            <person name="Henrissat B."/>
            <person name="Kuo A."/>
            <person name="Liang C."/>
            <person name="Lipzen A."/>
            <person name="Lutzoni F."/>
            <person name="Magnuson J."/>
            <person name="Mondo S."/>
            <person name="Nolan M."/>
            <person name="Ohm R."/>
            <person name="Pangilinan J."/>
            <person name="Park H.-J."/>
            <person name="Ramirez L."/>
            <person name="Alfaro M."/>
            <person name="Sun H."/>
            <person name="Tritt A."/>
            <person name="Yoshinaga Y."/>
            <person name="Zwiers L.-H."/>
            <person name="Turgeon B."/>
            <person name="Goodwin S."/>
            <person name="Spatafora J."/>
            <person name="Crous P."/>
            <person name="Grigoriev I."/>
        </authorList>
    </citation>
    <scope>NUCLEOTIDE SEQUENCE</scope>
    <source>
        <strain evidence="1">CBS 113389</strain>
    </source>
</reference>
<dbReference type="Proteomes" id="UP000799767">
    <property type="component" value="Unassembled WGS sequence"/>
</dbReference>
<organism evidence="1 2">
    <name type="scientific">Neohortaea acidophila</name>
    <dbReference type="NCBI Taxonomy" id="245834"/>
    <lineage>
        <taxon>Eukaryota</taxon>
        <taxon>Fungi</taxon>
        <taxon>Dikarya</taxon>
        <taxon>Ascomycota</taxon>
        <taxon>Pezizomycotina</taxon>
        <taxon>Dothideomycetes</taxon>
        <taxon>Dothideomycetidae</taxon>
        <taxon>Mycosphaerellales</taxon>
        <taxon>Teratosphaeriaceae</taxon>
        <taxon>Neohortaea</taxon>
    </lineage>
</organism>
<protein>
    <submittedName>
        <fullName evidence="1">Uncharacterized protein</fullName>
    </submittedName>
</protein>
<gene>
    <name evidence="1" type="ORF">BDY17DRAFT_320697</name>
</gene>
<dbReference type="AlphaFoldDB" id="A0A6A6Q8D9"/>
<dbReference type="OrthoDB" id="3940331at2759"/>
<dbReference type="EMBL" id="MU001631">
    <property type="protein sequence ID" value="KAF2488206.1"/>
    <property type="molecule type" value="Genomic_DNA"/>
</dbReference>
<evidence type="ECO:0000313" key="2">
    <source>
        <dbReference type="Proteomes" id="UP000799767"/>
    </source>
</evidence>
<dbReference type="RefSeq" id="XP_033594775.1">
    <property type="nucleotide sequence ID" value="XM_033736497.1"/>
</dbReference>
<proteinExistence type="predicted"/>
<dbReference type="SUPFAM" id="SSF54427">
    <property type="entry name" value="NTF2-like"/>
    <property type="match status" value="1"/>
</dbReference>
<evidence type="ECO:0000313" key="1">
    <source>
        <dbReference type="EMBL" id="KAF2488206.1"/>
    </source>
</evidence>
<dbReference type="InterPro" id="IPR032710">
    <property type="entry name" value="NTF2-like_dom_sf"/>
</dbReference>
<sequence length="229" mass="25554">MSEDAPPEFSSLHDVGKQEWLMPAPLASTGPGGNMAPSSGALNGEAWEFVFPPASQQAQPASQALLAEFNAVNQLDSLNLLIPTSSAPATETAASTSAIARTLEDRTARMINLVTEHNFDHPEWQRWQTDDYCAYLEYSDTPLAKSRDEFLSNYKAFVQRYPEYSLEILTISANVNEKNGMGAVWCHLRVKGHPANVERESVTIVHWKRRQGKWTAYRQNGVRGVAWYP</sequence>
<name>A0A6A6Q8D9_9PEZI</name>
<dbReference type="GeneID" id="54477499"/>
<keyword evidence="2" id="KW-1185">Reference proteome</keyword>
<accession>A0A6A6Q8D9</accession>